<dbReference type="RefSeq" id="WP_068678758.1">
    <property type="nucleotide sequence ID" value="NZ_LYPA01000023.1"/>
</dbReference>
<gene>
    <name evidence="1" type="ORF">A7K91_14915</name>
</gene>
<reference evidence="1 2" key="1">
    <citation type="submission" date="2016-05" db="EMBL/GenBank/DDBJ databases">
        <title>Paenibacillus oryzae. sp. nov., isolated from the rice root.</title>
        <authorList>
            <person name="Zhang J."/>
            <person name="Zhang X."/>
        </authorList>
    </citation>
    <scope>NUCLEOTIDE SEQUENCE [LARGE SCALE GENOMIC DNA]</scope>
    <source>
        <strain evidence="1 2">1DrF-4</strain>
    </source>
</reference>
<dbReference type="STRING" id="1844972.A7K91_14915"/>
<evidence type="ECO:0000313" key="1">
    <source>
        <dbReference type="EMBL" id="OBR68921.1"/>
    </source>
</evidence>
<comment type="caution">
    <text evidence="1">The sequence shown here is derived from an EMBL/GenBank/DDBJ whole genome shotgun (WGS) entry which is preliminary data.</text>
</comment>
<name>A0A1A5YTG2_9BACL</name>
<dbReference type="OrthoDB" id="2629135at2"/>
<sequence>MKKGLLLGFCFIALLLCFVFYKTNYTSTIEEAANKANIQYDEMYQTMNIKNRILVFYGLDEEEVFSVGVLKKDWLGYKWIMGSGSAQVNNFDVPVSLAMANLPSENRDDVDGFISVAFGTIYQNEIEKLNVIYEDQQIEPAVIIETKLGRKWFSLSDNPISGDPQIIGLNKDGEEIFKNY</sequence>
<protein>
    <submittedName>
        <fullName evidence="1">Uncharacterized protein</fullName>
    </submittedName>
</protein>
<dbReference type="Proteomes" id="UP000092024">
    <property type="component" value="Unassembled WGS sequence"/>
</dbReference>
<evidence type="ECO:0000313" key="2">
    <source>
        <dbReference type="Proteomes" id="UP000092024"/>
    </source>
</evidence>
<dbReference type="AlphaFoldDB" id="A0A1A5YTG2"/>
<accession>A0A1A5YTG2</accession>
<dbReference type="EMBL" id="LYPA01000023">
    <property type="protein sequence ID" value="OBR68921.1"/>
    <property type="molecule type" value="Genomic_DNA"/>
</dbReference>
<proteinExistence type="predicted"/>
<organism evidence="1 2">
    <name type="scientific">Paenibacillus oryzae</name>
    <dbReference type="NCBI Taxonomy" id="1844972"/>
    <lineage>
        <taxon>Bacteria</taxon>
        <taxon>Bacillati</taxon>
        <taxon>Bacillota</taxon>
        <taxon>Bacilli</taxon>
        <taxon>Bacillales</taxon>
        <taxon>Paenibacillaceae</taxon>
        <taxon>Paenibacillus</taxon>
    </lineage>
</organism>
<keyword evidence="2" id="KW-1185">Reference proteome</keyword>